<dbReference type="EMBL" id="BAAFRS010000274">
    <property type="protein sequence ID" value="GAB1226024.1"/>
    <property type="molecule type" value="Genomic_DNA"/>
</dbReference>
<proteinExistence type="predicted"/>
<name>A0ABQ0DT51_9EUKA</name>
<comment type="caution">
    <text evidence="1">The sequence shown here is derived from an EMBL/GenBank/DDBJ whole genome shotgun (WGS) entry which is preliminary data.</text>
</comment>
<keyword evidence="2" id="KW-1185">Reference proteome</keyword>
<sequence length="135" mass="16176">MTEICETMRLGKNHQLFIQLLGFNQKIKGKNHVVFRNKEHIIIDLFLNDEDTTKTMLRSFFVNYIKLLKVNYLSLQEIQNKIPIKENYNDSNITIIIGDDVLTITPEWYNTLPKNDLINKWWMIFDYAFNFDNKI</sequence>
<evidence type="ECO:0000313" key="1">
    <source>
        <dbReference type="EMBL" id="GAB1226024.1"/>
    </source>
</evidence>
<organism evidence="1 2">
    <name type="scientific">Entamoeba nuttalli</name>
    <dbReference type="NCBI Taxonomy" id="412467"/>
    <lineage>
        <taxon>Eukaryota</taxon>
        <taxon>Amoebozoa</taxon>
        <taxon>Evosea</taxon>
        <taxon>Archamoebae</taxon>
        <taxon>Mastigamoebida</taxon>
        <taxon>Entamoebidae</taxon>
        <taxon>Entamoeba</taxon>
    </lineage>
</organism>
<evidence type="ECO:0000313" key="2">
    <source>
        <dbReference type="Proteomes" id="UP001628156"/>
    </source>
</evidence>
<dbReference type="Proteomes" id="UP001628156">
    <property type="component" value="Unassembled WGS sequence"/>
</dbReference>
<reference evidence="1 2" key="1">
    <citation type="journal article" date="2019" name="PLoS Negl. Trop. Dis.">
        <title>Whole genome sequencing of Entamoeba nuttalli reveals mammalian host-related molecular signatures and a novel octapeptide-repeat surface protein.</title>
        <authorList>
            <person name="Tanaka M."/>
            <person name="Makiuchi T."/>
            <person name="Komiyama T."/>
            <person name="Shiina T."/>
            <person name="Osaki K."/>
            <person name="Tachibana H."/>
        </authorList>
    </citation>
    <scope>NUCLEOTIDE SEQUENCE [LARGE SCALE GENOMIC DNA]</scope>
    <source>
        <strain evidence="1 2">P19-061405</strain>
    </source>
</reference>
<gene>
    <name evidence="1" type="ORF">ENUP19_0274G0013</name>
</gene>
<protein>
    <submittedName>
        <fullName evidence="1">Uncharacterized protein</fullName>
    </submittedName>
</protein>
<accession>A0ABQ0DT51</accession>